<feature type="signal peptide" evidence="1">
    <location>
        <begin position="1"/>
        <end position="32"/>
    </location>
</feature>
<accession>A0ABW2FXV5</accession>
<protein>
    <recommendedName>
        <fullName evidence="4">LPXTG cell wall anchor domain-containing protein</fullName>
    </recommendedName>
</protein>
<dbReference type="Proteomes" id="UP001596435">
    <property type="component" value="Unassembled WGS sequence"/>
</dbReference>
<name>A0ABW2FXV5_9ACTN</name>
<proteinExistence type="predicted"/>
<keyword evidence="3" id="KW-1185">Reference proteome</keyword>
<dbReference type="EMBL" id="JBHTAJ010000040">
    <property type="protein sequence ID" value="MFC7182060.1"/>
    <property type="molecule type" value="Genomic_DNA"/>
</dbReference>
<gene>
    <name evidence="2" type="ORF">ACFQMG_21145</name>
</gene>
<organism evidence="2 3">
    <name type="scientific">Kitasatospora paranensis</name>
    <dbReference type="NCBI Taxonomy" id="258053"/>
    <lineage>
        <taxon>Bacteria</taxon>
        <taxon>Bacillati</taxon>
        <taxon>Actinomycetota</taxon>
        <taxon>Actinomycetes</taxon>
        <taxon>Kitasatosporales</taxon>
        <taxon>Streptomycetaceae</taxon>
        <taxon>Kitasatospora</taxon>
    </lineage>
</organism>
<keyword evidence="1" id="KW-0732">Signal</keyword>
<reference evidence="3" key="1">
    <citation type="journal article" date="2019" name="Int. J. Syst. Evol. Microbiol.">
        <title>The Global Catalogue of Microorganisms (GCM) 10K type strain sequencing project: providing services to taxonomists for standard genome sequencing and annotation.</title>
        <authorList>
            <consortium name="The Broad Institute Genomics Platform"/>
            <consortium name="The Broad Institute Genome Sequencing Center for Infectious Disease"/>
            <person name="Wu L."/>
            <person name="Ma J."/>
        </authorList>
    </citation>
    <scope>NUCLEOTIDE SEQUENCE [LARGE SCALE GENOMIC DNA]</scope>
    <source>
        <strain evidence="3">CGMCC 1.12859</strain>
    </source>
</reference>
<sequence length="317" mass="32754">MNTLVHRRLARAAACTATVLVTIATAGAPALADGMGGGAGAGAGAGGFGPGPQGTRTVQPLNNPCMTGEPQDVCRNIGVTDGWYEGKDVKFLYTQNFFCDTAVTSGASNGCEVGEKYKNVPPGTTSDKFTDPLYIPVPLFSPAPTVQCPTGPCIDHPDNIDLSRLASALGKPADALKDVPLPGHDHIITDRNMDRPEWWPVYVIGVTNPESFKKIEEGKDLATVTKLAADPNAGVTAPIPTNVFLWFQTLAGTDEPHPVMPMGAIAAGTGATQQPAHTALAAGGATALAAAAGTLLWARRRKHTDDAAPTAPAADLI</sequence>
<evidence type="ECO:0000256" key="1">
    <source>
        <dbReference type="SAM" id="SignalP"/>
    </source>
</evidence>
<evidence type="ECO:0000313" key="3">
    <source>
        <dbReference type="Proteomes" id="UP001596435"/>
    </source>
</evidence>
<comment type="caution">
    <text evidence="2">The sequence shown here is derived from an EMBL/GenBank/DDBJ whole genome shotgun (WGS) entry which is preliminary data.</text>
</comment>
<dbReference type="RefSeq" id="WP_345703730.1">
    <property type="nucleotide sequence ID" value="NZ_BAABKV010000001.1"/>
</dbReference>
<evidence type="ECO:0008006" key="4">
    <source>
        <dbReference type="Google" id="ProtNLM"/>
    </source>
</evidence>
<feature type="chain" id="PRO_5047540709" description="LPXTG cell wall anchor domain-containing protein" evidence="1">
    <location>
        <begin position="33"/>
        <end position="317"/>
    </location>
</feature>
<evidence type="ECO:0000313" key="2">
    <source>
        <dbReference type="EMBL" id="MFC7182060.1"/>
    </source>
</evidence>